<dbReference type="EMBL" id="JAGFBR010000008">
    <property type="protein sequence ID" value="KAH0463490.1"/>
    <property type="molecule type" value="Genomic_DNA"/>
</dbReference>
<name>A0AAV7H7K5_DENCH</name>
<evidence type="ECO:0000313" key="1">
    <source>
        <dbReference type="EMBL" id="KAH0463490.1"/>
    </source>
</evidence>
<accession>A0AAV7H7K5</accession>
<proteinExistence type="predicted"/>
<organism evidence="1 2">
    <name type="scientific">Dendrobium chrysotoxum</name>
    <name type="common">Orchid</name>
    <dbReference type="NCBI Taxonomy" id="161865"/>
    <lineage>
        <taxon>Eukaryota</taxon>
        <taxon>Viridiplantae</taxon>
        <taxon>Streptophyta</taxon>
        <taxon>Embryophyta</taxon>
        <taxon>Tracheophyta</taxon>
        <taxon>Spermatophyta</taxon>
        <taxon>Magnoliopsida</taxon>
        <taxon>Liliopsida</taxon>
        <taxon>Asparagales</taxon>
        <taxon>Orchidaceae</taxon>
        <taxon>Epidendroideae</taxon>
        <taxon>Malaxideae</taxon>
        <taxon>Dendrobiinae</taxon>
        <taxon>Dendrobium</taxon>
    </lineage>
</organism>
<dbReference type="AlphaFoldDB" id="A0AAV7H7K5"/>
<gene>
    <name evidence="1" type="ORF">IEQ34_008072</name>
</gene>
<sequence>MKEEALEMMRENQFKIQAVAFVSSLAHIREQNRHLQEWLWKLRDDIDDADDDIGADQGGWLADYDSSANWDVGEETDVHGDDSLEIYGLNVICNVEGSF</sequence>
<reference evidence="1 2" key="1">
    <citation type="journal article" date="2021" name="Hortic Res">
        <title>Chromosome-scale assembly of the Dendrobium chrysotoxum genome enhances the understanding of orchid evolution.</title>
        <authorList>
            <person name="Zhang Y."/>
            <person name="Zhang G.Q."/>
            <person name="Zhang D."/>
            <person name="Liu X.D."/>
            <person name="Xu X.Y."/>
            <person name="Sun W.H."/>
            <person name="Yu X."/>
            <person name="Zhu X."/>
            <person name="Wang Z.W."/>
            <person name="Zhao X."/>
            <person name="Zhong W.Y."/>
            <person name="Chen H."/>
            <person name="Yin W.L."/>
            <person name="Huang T."/>
            <person name="Niu S.C."/>
            <person name="Liu Z.J."/>
        </authorList>
    </citation>
    <scope>NUCLEOTIDE SEQUENCE [LARGE SCALE GENOMIC DNA]</scope>
    <source>
        <strain evidence="1">Lindl</strain>
    </source>
</reference>
<keyword evidence="2" id="KW-1185">Reference proteome</keyword>
<protein>
    <submittedName>
        <fullName evidence="1">Uncharacterized protein</fullName>
    </submittedName>
</protein>
<evidence type="ECO:0000313" key="2">
    <source>
        <dbReference type="Proteomes" id="UP000775213"/>
    </source>
</evidence>
<comment type="caution">
    <text evidence="1">The sequence shown here is derived from an EMBL/GenBank/DDBJ whole genome shotgun (WGS) entry which is preliminary data.</text>
</comment>
<dbReference type="Proteomes" id="UP000775213">
    <property type="component" value="Unassembled WGS sequence"/>
</dbReference>